<dbReference type="GO" id="GO:0019748">
    <property type="term" value="P:secondary metabolic process"/>
    <property type="evidence" value="ECO:0007669"/>
    <property type="project" value="TreeGrafter"/>
</dbReference>
<sequence length="340" mass="36509">MAGIVDIHAHHVPPLLIDEVARHGPAFGVLLRHDADGVLRLRVGDGPPLRPVLPELSNLLLRLPLLDEQGVTLQYLSPWTDCAGDALPPDQGARWARLQNETMADSARAHGDRFEAMATLPMQDPGLAVAELEHAVRHLGLRAVELVTSACGRDLDHPDYRPLWRRLRDLDVFVLLHPPGTPVGMERLGDYFLNNLLGFPIETTIAASRLLFGGVMAEFPGLKVCLVHGGGFLPYQIGRLDRGFAVHPACRAGGPAEAPSAALRAFHYDTLTHDDPALDYLAARVGADRLLYGSDYPFEMLDPAGPARVRRSAALAGQAGAVLGGNAEALLPPRGAGMPG</sequence>
<organism evidence="3 4">
    <name type="scientific">Roseomonas acroporae</name>
    <dbReference type="NCBI Taxonomy" id="2937791"/>
    <lineage>
        <taxon>Bacteria</taxon>
        <taxon>Pseudomonadati</taxon>
        <taxon>Pseudomonadota</taxon>
        <taxon>Alphaproteobacteria</taxon>
        <taxon>Acetobacterales</taxon>
        <taxon>Roseomonadaceae</taxon>
        <taxon>Roseomonas</taxon>
    </lineage>
</organism>
<gene>
    <name evidence="3" type="ORF">M0638_22095</name>
</gene>
<dbReference type="GO" id="GO:0016831">
    <property type="term" value="F:carboxy-lyase activity"/>
    <property type="evidence" value="ECO:0007669"/>
    <property type="project" value="InterPro"/>
</dbReference>
<evidence type="ECO:0000256" key="1">
    <source>
        <dbReference type="ARBA" id="ARBA00023239"/>
    </source>
</evidence>
<dbReference type="GO" id="GO:0016787">
    <property type="term" value="F:hydrolase activity"/>
    <property type="evidence" value="ECO:0007669"/>
    <property type="project" value="InterPro"/>
</dbReference>
<dbReference type="InterPro" id="IPR032465">
    <property type="entry name" value="ACMSD"/>
</dbReference>
<evidence type="ECO:0000259" key="2">
    <source>
        <dbReference type="Pfam" id="PF04909"/>
    </source>
</evidence>
<dbReference type="InterPro" id="IPR006680">
    <property type="entry name" value="Amidohydro-rel"/>
</dbReference>
<dbReference type="Proteomes" id="UP001139516">
    <property type="component" value="Unassembled WGS sequence"/>
</dbReference>
<dbReference type="Gene3D" id="3.20.20.140">
    <property type="entry name" value="Metal-dependent hydrolases"/>
    <property type="match status" value="1"/>
</dbReference>
<reference evidence="3" key="1">
    <citation type="submission" date="2022-04" db="EMBL/GenBank/DDBJ databases">
        <title>Roseomonas acroporae sp. nov., isolated from coral Acropora digitifera.</title>
        <authorList>
            <person name="Sun H."/>
        </authorList>
    </citation>
    <scope>NUCLEOTIDE SEQUENCE</scope>
    <source>
        <strain evidence="3">NAR14</strain>
    </source>
</reference>
<dbReference type="InterPro" id="IPR032466">
    <property type="entry name" value="Metal_Hydrolase"/>
</dbReference>
<dbReference type="Pfam" id="PF04909">
    <property type="entry name" value="Amidohydro_2"/>
    <property type="match status" value="1"/>
</dbReference>
<dbReference type="EMBL" id="JALPRX010000104">
    <property type="protein sequence ID" value="MCK8787071.1"/>
    <property type="molecule type" value="Genomic_DNA"/>
</dbReference>
<dbReference type="AlphaFoldDB" id="A0A9X1YBI7"/>
<feature type="domain" description="Amidohydrolase-related" evidence="2">
    <location>
        <begin position="62"/>
        <end position="332"/>
    </location>
</feature>
<dbReference type="PANTHER" id="PTHR21240">
    <property type="entry name" value="2-AMINO-3-CARBOXYLMUCONATE-6-SEMIALDEHYDE DECARBOXYLASE"/>
    <property type="match status" value="1"/>
</dbReference>
<comment type="caution">
    <text evidence="3">The sequence shown here is derived from an EMBL/GenBank/DDBJ whole genome shotgun (WGS) entry which is preliminary data.</text>
</comment>
<accession>A0A9X1YBI7</accession>
<keyword evidence="1" id="KW-0456">Lyase</keyword>
<proteinExistence type="predicted"/>
<name>A0A9X1YBI7_9PROT</name>
<evidence type="ECO:0000313" key="4">
    <source>
        <dbReference type="Proteomes" id="UP001139516"/>
    </source>
</evidence>
<dbReference type="RefSeq" id="WP_248669126.1">
    <property type="nucleotide sequence ID" value="NZ_JALPRX010000104.1"/>
</dbReference>
<protein>
    <submittedName>
        <fullName evidence="3">Amidohydrolase</fullName>
    </submittedName>
</protein>
<evidence type="ECO:0000313" key="3">
    <source>
        <dbReference type="EMBL" id="MCK8787071.1"/>
    </source>
</evidence>
<keyword evidence="4" id="KW-1185">Reference proteome</keyword>
<dbReference type="PANTHER" id="PTHR21240:SF28">
    <property type="entry name" value="ISO-OROTATE DECARBOXYLASE (EUROFUNG)"/>
    <property type="match status" value="1"/>
</dbReference>
<dbReference type="GO" id="GO:0005737">
    <property type="term" value="C:cytoplasm"/>
    <property type="evidence" value="ECO:0007669"/>
    <property type="project" value="TreeGrafter"/>
</dbReference>
<dbReference type="SUPFAM" id="SSF51556">
    <property type="entry name" value="Metallo-dependent hydrolases"/>
    <property type="match status" value="1"/>
</dbReference>